<organism evidence="2 3">
    <name type="scientific">Durusdinium trenchii</name>
    <dbReference type="NCBI Taxonomy" id="1381693"/>
    <lineage>
        <taxon>Eukaryota</taxon>
        <taxon>Sar</taxon>
        <taxon>Alveolata</taxon>
        <taxon>Dinophyceae</taxon>
        <taxon>Suessiales</taxon>
        <taxon>Symbiodiniaceae</taxon>
        <taxon>Durusdinium</taxon>
    </lineage>
</organism>
<evidence type="ECO:0000256" key="1">
    <source>
        <dbReference type="ARBA" id="ARBA00022837"/>
    </source>
</evidence>
<dbReference type="PROSITE" id="PS00018">
    <property type="entry name" value="EF_HAND_1"/>
    <property type="match status" value="1"/>
</dbReference>
<reference evidence="2 3" key="1">
    <citation type="submission" date="2024-02" db="EMBL/GenBank/DDBJ databases">
        <authorList>
            <person name="Chen Y."/>
            <person name="Shah S."/>
            <person name="Dougan E. K."/>
            <person name="Thang M."/>
            <person name="Chan C."/>
        </authorList>
    </citation>
    <scope>NUCLEOTIDE SEQUENCE [LARGE SCALE GENOMIC DNA]</scope>
</reference>
<gene>
    <name evidence="2" type="ORF">CCMP2556_LOCUS26176</name>
</gene>
<accession>A0ABP0MLF0</accession>
<dbReference type="InterPro" id="IPR018247">
    <property type="entry name" value="EF_Hand_1_Ca_BS"/>
</dbReference>
<sequence>MPVCGAPDNLYVGRQYTAVTDLRGMLREASAAKFDFVVVDLLFGSIVKSPSWSRFVGLALILDVAWADETMSSLGIGADSRLAQLFAAAESDGDGVLTAEELSGFETSAQEELKNFWLMAPFEAALYPEENCQGQPLNIDASSSEDRCQECFDVCGKSFPDGTPMATANASRASGFVSQVRSLKVTKGAVHVSSTFCFGSYNFGLNFTGGRVFGEQDNCVSFQEPAHVGAVPPSILETVSLYFLKEDAADFDQVLELHEAPDLQRSGLFEAADLNRDQLLSVSEYASALQADLAQKAATEAFMGSAAMEAAAEAAQGPAWSDNHTMEQVLAAEEFGESYEEAKRNPEVGTITEPPPLVVNGHVVVQGGGSTAPVEFGRVDDESRVDGKFSYYDPQNGGEVMMCTEGKLYHAGFCYTPCRVGYDNEVFNVCFKTTCPSGYQEIAGGICKEKGDLKRSGERSPTTVDKAYRPTSALWATRLDPVSRRTTTTETSLC</sequence>
<keyword evidence="1" id="KW-0106">Calcium</keyword>
<evidence type="ECO:0000313" key="2">
    <source>
        <dbReference type="EMBL" id="CAK9051667.1"/>
    </source>
</evidence>
<dbReference type="SUPFAM" id="SSF47473">
    <property type="entry name" value="EF-hand"/>
    <property type="match status" value="1"/>
</dbReference>
<comment type="caution">
    <text evidence="2">The sequence shown here is derived from an EMBL/GenBank/DDBJ whole genome shotgun (WGS) entry which is preliminary data.</text>
</comment>
<protein>
    <recommendedName>
        <fullName evidence="4">Calmodulin</fullName>
    </recommendedName>
</protein>
<proteinExistence type="predicted"/>
<name>A0ABP0MLF0_9DINO</name>
<dbReference type="Proteomes" id="UP001642484">
    <property type="component" value="Unassembled WGS sequence"/>
</dbReference>
<dbReference type="EMBL" id="CAXAMN010018002">
    <property type="protein sequence ID" value="CAK9051667.1"/>
    <property type="molecule type" value="Genomic_DNA"/>
</dbReference>
<evidence type="ECO:0008006" key="4">
    <source>
        <dbReference type="Google" id="ProtNLM"/>
    </source>
</evidence>
<dbReference type="InterPro" id="IPR011992">
    <property type="entry name" value="EF-hand-dom_pair"/>
</dbReference>
<evidence type="ECO:0000313" key="3">
    <source>
        <dbReference type="Proteomes" id="UP001642484"/>
    </source>
</evidence>
<keyword evidence="3" id="KW-1185">Reference proteome</keyword>